<dbReference type="EMBL" id="BLAF01000030">
    <property type="protein sequence ID" value="GES22399.1"/>
    <property type="molecule type" value="Genomic_DNA"/>
</dbReference>
<dbReference type="RefSeq" id="WP_218038510.1">
    <property type="nucleotide sequence ID" value="NZ_BAAAHM010000015.1"/>
</dbReference>
<dbReference type="Proteomes" id="UP000377595">
    <property type="component" value="Unassembled WGS sequence"/>
</dbReference>
<proteinExistence type="predicted"/>
<dbReference type="AlphaFoldDB" id="A0A5M3XQS7"/>
<name>A0A5M3XQS7_9ACTN</name>
<organism evidence="1 2">
    <name type="scientific">Acrocarpospora pleiomorpha</name>
    <dbReference type="NCBI Taxonomy" id="90975"/>
    <lineage>
        <taxon>Bacteria</taxon>
        <taxon>Bacillati</taxon>
        <taxon>Actinomycetota</taxon>
        <taxon>Actinomycetes</taxon>
        <taxon>Streptosporangiales</taxon>
        <taxon>Streptosporangiaceae</taxon>
        <taxon>Acrocarpospora</taxon>
    </lineage>
</organism>
<sequence>MDPAMSGTATRFENMCRNANAALASCEGYFIHRMSFDIVNDRDALEISLRRGPEWPDITISLEGLYHLSISKPPDSAACFVDEISVRHLPELPHPWPDGFTIVRRFPGQTELALLRVVGPMEIEVVASILTVLTAMSDNLAATEPTV</sequence>
<gene>
    <name evidence="1" type="ORF">Aple_052960</name>
</gene>
<comment type="caution">
    <text evidence="1">The sequence shown here is derived from an EMBL/GenBank/DDBJ whole genome shotgun (WGS) entry which is preliminary data.</text>
</comment>
<accession>A0A5M3XQS7</accession>
<evidence type="ECO:0000313" key="2">
    <source>
        <dbReference type="Proteomes" id="UP000377595"/>
    </source>
</evidence>
<keyword evidence="2" id="KW-1185">Reference proteome</keyword>
<evidence type="ECO:0000313" key="1">
    <source>
        <dbReference type="EMBL" id="GES22399.1"/>
    </source>
</evidence>
<reference evidence="1 2" key="1">
    <citation type="submission" date="2019-10" db="EMBL/GenBank/DDBJ databases">
        <title>Whole genome shotgun sequence of Acrocarpospora pleiomorpha NBRC 16267.</title>
        <authorList>
            <person name="Ichikawa N."/>
            <person name="Kimura A."/>
            <person name="Kitahashi Y."/>
            <person name="Komaki H."/>
            <person name="Oguchi A."/>
        </authorList>
    </citation>
    <scope>NUCLEOTIDE SEQUENCE [LARGE SCALE GENOMIC DNA]</scope>
    <source>
        <strain evidence="1 2">NBRC 16267</strain>
    </source>
</reference>
<protein>
    <submittedName>
        <fullName evidence="1">Uncharacterized protein</fullName>
    </submittedName>
</protein>